<dbReference type="PANTHER" id="PTHR48111">
    <property type="entry name" value="REGULATOR OF RPOS"/>
    <property type="match status" value="1"/>
</dbReference>
<proteinExistence type="predicted"/>
<evidence type="ECO:0000256" key="6">
    <source>
        <dbReference type="ARBA" id="ARBA00023015"/>
    </source>
</evidence>
<evidence type="ECO:0000256" key="12">
    <source>
        <dbReference type="ARBA" id="ARBA00037471"/>
    </source>
</evidence>
<comment type="caution">
    <text evidence="18">The sequence shown here is derived from an EMBL/GenBank/DDBJ whole genome shotgun (WGS) entry which is preliminary data.</text>
</comment>
<evidence type="ECO:0000256" key="7">
    <source>
        <dbReference type="ARBA" id="ARBA00023026"/>
    </source>
</evidence>
<evidence type="ECO:0000256" key="2">
    <source>
        <dbReference type="ARBA" id="ARBA00018672"/>
    </source>
</evidence>
<dbReference type="Pfam" id="PF00486">
    <property type="entry name" value="Trans_reg_C"/>
    <property type="match status" value="1"/>
</dbReference>
<sequence>MVKILVAEDDKSLNSLVHSYLVNNGYEAVSCYDGEEALSLLREQDFDMVISDIMMPKLDGFALAKEIRAADKQIPILFMTALDDMPSQQHGYKLGVDDYVVKPFDAEVLMLRVGALLRRANIERCKELVAGNLRMNREEHTAYKDGEELPLTVREFDLLFKLLSFPKRTFTRAQLMDEFWDYDSSATSRTVDVYMAKLREKTAGCTGFEIVTVHGLGYKAVLK</sequence>
<evidence type="ECO:0000256" key="9">
    <source>
        <dbReference type="ARBA" id="ARBA00023159"/>
    </source>
</evidence>
<evidence type="ECO:0000313" key="18">
    <source>
        <dbReference type="EMBL" id="HIY96436.1"/>
    </source>
</evidence>
<dbReference type="InterPro" id="IPR039420">
    <property type="entry name" value="WalR-like"/>
</dbReference>
<dbReference type="GO" id="GO:0005829">
    <property type="term" value="C:cytosol"/>
    <property type="evidence" value="ECO:0007669"/>
    <property type="project" value="TreeGrafter"/>
</dbReference>
<evidence type="ECO:0000256" key="11">
    <source>
        <dbReference type="ARBA" id="ARBA00024867"/>
    </source>
</evidence>
<keyword evidence="9" id="KW-0010">Activator</keyword>
<dbReference type="SMART" id="SM00862">
    <property type="entry name" value="Trans_reg_C"/>
    <property type="match status" value="1"/>
</dbReference>
<evidence type="ECO:0000256" key="5">
    <source>
        <dbReference type="ARBA" id="ARBA00023012"/>
    </source>
</evidence>
<dbReference type="FunFam" id="3.40.50.2300:FF:000001">
    <property type="entry name" value="DNA-binding response regulator PhoB"/>
    <property type="match status" value="1"/>
</dbReference>
<keyword evidence="6" id="KW-0805">Transcription regulation</keyword>
<dbReference type="Gene3D" id="3.40.50.2300">
    <property type="match status" value="1"/>
</dbReference>
<dbReference type="SMART" id="SM00448">
    <property type="entry name" value="REC"/>
    <property type="match status" value="1"/>
</dbReference>
<evidence type="ECO:0000256" key="8">
    <source>
        <dbReference type="ARBA" id="ARBA00023125"/>
    </source>
</evidence>
<evidence type="ECO:0000259" key="16">
    <source>
        <dbReference type="PROSITE" id="PS50110"/>
    </source>
</evidence>
<keyword evidence="3" id="KW-0963">Cytoplasm</keyword>
<evidence type="ECO:0000259" key="17">
    <source>
        <dbReference type="PROSITE" id="PS51755"/>
    </source>
</evidence>
<gene>
    <name evidence="18" type="ORF">H9729_01990</name>
</gene>
<dbReference type="GO" id="GO:0000156">
    <property type="term" value="F:phosphorelay response regulator activity"/>
    <property type="evidence" value="ECO:0007669"/>
    <property type="project" value="TreeGrafter"/>
</dbReference>
<dbReference type="EMBL" id="DXCQ01000020">
    <property type="protein sequence ID" value="HIY96436.1"/>
    <property type="molecule type" value="Genomic_DNA"/>
</dbReference>
<feature type="DNA-binding region" description="OmpR/PhoB-type" evidence="15">
    <location>
        <begin position="125"/>
        <end position="222"/>
    </location>
</feature>
<dbReference type="Gene3D" id="1.10.10.10">
    <property type="entry name" value="Winged helix-like DNA-binding domain superfamily/Winged helix DNA-binding domain"/>
    <property type="match status" value="1"/>
</dbReference>
<dbReference type="PROSITE" id="PS51755">
    <property type="entry name" value="OMPR_PHOB"/>
    <property type="match status" value="1"/>
</dbReference>
<comment type="function">
    <text evidence="11">May play the central regulatory role in sporulation. It may be an element of the effector pathway responsible for the activation of sporulation genes in response to nutritional stress. Spo0A may act in concert with spo0H (a sigma factor) to control the expression of some genes that are critical to the sporulation process.</text>
</comment>
<evidence type="ECO:0000256" key="15">
    <source>
        <dbReference type="PROSITE-ProRule" id="PRU01091"/>
    </source>
</evidence>
<evidence type="ECO:0000256" key="13">
    <source>
        <dbReference type="ARBA" id="ARBA00039976"/>
    </source>
</evidence>
<accession>A0A9D2CSA4</accession>
<dbReference type="PROSITE" id="PS50110">
    <property type="entry name" value="RESPONSE_REGULATORY"/>
    <property type="match status" value="1"/>
</dbReference>
<keyword evidence="4 14" id="KW-0597">Phosphoprotein</keyword>
<dbReference type="AlphaFoldDB" id="A0A9D2CSA4"/>
<dbReference type="InterPro" id="IPR036388">
    <property type="entry name" value="WH-like_DNA-bd_sf"/>
</dbReference>
<keyword evidence="5" id="KW-0902">Two-component regulatory system</keyword>
<dbReference type="GO" id="GO:0006355">
    <property type="term" value="P:regulation of DNA-templated transcription"/>
    <property type="evidence" value="ECO:0007669"/>
    <property type="project" value="InterPro"/>
</dbReference>
<evidence type="ECO:0000256" key="10">
    <source>
        <dbReference type="ARBA" id="ARBA00023163"/>
    </source>
</evidence>
<dbReference type="InterPro" id="IPR011006">
    <property type="entry name" value="CheY-like_superfamily"/>
</dbReference>
<feature type="modified residue" description="4-aspartylphosphate" evidence="14">
    <location>
        <position position="52"/>
    </location>
</feature>
<name>A0A9D2CSA4_9FIRM</name>
<dbReference type="GO" id="GO:0032993">
    <property type="term" value="C:protein-DNA complex"/>
    <property type="evidence" value="ECO:0007669"/>
    <property type="project" value="TreeGrafter"/>
</dbReference>
<feature type="domain" description="OmpR/PhoB-type" evidence="17">
    <location>
        <begin position="125"/>
        <end position="222"/>
    </location>
</feature>
<evidence type="ECO:0000256" key="14">
    <source>
        <dbReference type="PROSITE-ProRule" id="PRU00169"/>
    </source>
</evidence>
<dbReference type="GO" id="GO:0000976">
    <property type="term" value="F:transcription cis-regulatory region binding"/>
    <property type="evidence" value="ECO:0007669"/>
    <property type="project" value="TreeGrafter"/>
</dbReference>
<dbReference type="SUPFAM" id="SSF52172">
    <property type="entry name" value="CheY-like"/>
    <property type="match status" value="1"/>
</dbReference>
<comment type="function">
    <text evidence="12">Member of the two-component regulatory system HssS/HssR involved in intracellular heme homeostasis and tempering of staphylococcal virulence. Phosphorylated HssR binds to a direct repeat sequence within hrtAB promoter and activates the expression of hrtAB, an efflux pump, in response to extracellular heme, hemin, hemoglobin or blood.</text>
</comment>
<dbReference type="InterPro" id="IPR001867">
    <property type="entry name" value="OmpR/PhoB-type_DNA-bd"/>
</dbReference>
<keyword evidence="8 15" id="KW-0238">DNA-binding</keyword>
<dbReference type="InterPro" id="IPR001789">
    <property type="entry name" value="Sig_transdc_resp-reg_receiver"/>
</dbReference>
<dbReference type="CDD" id="cd17574">
    <property type="entry name" value="REC_OmpR"/>
    <property type="match status" value="1"/>
</dbReference>
<feature type="domain" description="Response regulatory" evidence="16">
    <location>
        <begin position="3"/>
        <end position="117"/>
    </location>
</feature>
<evidence type="ECO:0000256" key="1">
    <source>
        <dbReference type="ARBA" id="ARBA00004496"/>
    </source>
</evidence>
<reference evidence="18" key="1">
    <citation type="journal article" date="2021" name="PeerJ">
        <title>Extensive microbial diversity within the chicken gut microbiome revealed by metagenomics and culture.</title>
        <authorList>
            <person name="Gilroy R."/>
            <person name="Ravi A."/>
            <person name="Getino M."/>
            <person name="Pursley I."/>
            <person name="Horton D.L."/>
            <person name="Alikhan N.F."/>
            <person name="Baker D."/>
            <person name="Gharbi K."/>
            <person name="Hall N."/>
            <person name="Watson M."/>
            <person name="Adriaenssens E.M."/>
            <person name="Foster-Nyarko E."/>
            <person name="Jarju S."/>
            <person name="Secka A."/>
            <person name="Antonio M."/>
            <person name="Oren A."/>
            <person name="Chaudhuri R.R."/>
            <person name="La Ragione R."/>
            <person name="Hildebrand F."/>
            <person name="Pallen M.J."/>
        </authorList>
    </citation>
    <scope>NUCLEOTIDE SEQUENCE</scope>
    <source>
        <strain evidence="18">1345</strain>
    </source>
</reference>
<keyword evidence="10" id="KW-0804">Transcription</keyword>
<evidence type="ECO:0000256" key="4">
    <source>
        <dbReference type="ARBA" id="ARBA00022553"/>
    </source>
</evidence>
<reference evidence="18" key="2">
    <citation type="submission" date="2021-04" db="EMBL/GenBank/DDBJ databases">
        <authorList>
            <person name="Gilroy R."/>
        </authorList>
    </citation>
    <scope>NUCLEOTIDE SEQUENCE</scope>
    <source>
        <strain evidence="18">1345</strain>
    </source>
</reference>
<evidence type="ECO:0000256" key="3">
    <source>
        <dbReference type="ARBA" id="ARBA00022490"/>
    </source>
</evidence>
<evidence type="ECO:0000313" key="19">
    <source>
        <dbReference type="Proteomes" id="UP000886750"/>
    </source>
</evidence>
<dbReference type="Gene3D" id="6.10.250.690">
    <property type="match status" value="1"/>
</dbReference>
<comment type="subcellular location">
    <subcellularLocation>
        <location evidence="1">Cytoplasm</location>
    </subcellularLocation>
</comment>
<keyword evidence="7" id="KW-0843">Virulence</keyword>
<organism evidence="18 19">
    <name type="scientific">Candidatus Borkfalkia excrementigallinarum</name>
    <dbReference type="NCBI Taxonomy" id="2838506"/>
    <lineage>
        <taxon>Bacteria</taxon>
        <taxon>Bacillati</taxon>
        <taxon>Bacillota</taxon>
        <taxon>Clostridia</taxon>
        <taxon>Christensenellales</taxon>
        <taxon>Christensenellaceae</taxon>
        <taxon>Candidatus Borkfalkia</taxon>
    </lineage>
</organism>
<protein>
    <recommendedName>
        <fullName evidence="13">Heme response regulator HssR</fullName>
    </recommendedName>
    <alternativeName>
        <fullName evidence="2">Stage 0 sporulation protein A homolog</fullName>
    </alternativeName>
</protein>
<dbReference type="Pfam" id="PF00072">
    <property type="entry name" value="Response_reg"/>
    <property type="match status" value="1"/>
</dbReference>
<dbReference type="CDD" id="cd00383">
    <property type="entry name" value="trans_reg_C"/>
    <property type="match status" value="1"/>
</dbReference>
<dbReference type="Proteomes" id="UP000886750">
    <property type="component" value="Unassembled WGS sequence"/>
</dbReference>
<dbReference type="PANTHER" id="PTHR48111:SF49">
    <property type="entry name" value="HEME RESPONSE REGULATOR HSSR"/>
    <property type="match status" value="1"/>
</dbReference>